<organism evidence="1 2">
    <name type="scientific">Pseudomonas poae</name>
    <dbReference type="NCBI Taxonomy" id="200451"/>
    <lineage>
        <taxon>Bacteria</taxon>
        <taxon>Pseudomonadati</taxon>
        <taxon>Pseudomonadota</taxon>
        <taxon>Gammaproteobacteria</taxon>
        <taxon>Pseudomonadales</taxon>
        <taxon>Pseudomonadaceae</taxon>
        <taxon>Pseudomonas</taxon>
    </lineage>
</organism>
<protein>
    <submittedName>
        <fullName evidence="1">Uncharacterized protein</fullName>
    </submittedName>
</protein>
<dbReference type="EMBL" id="PCQL01000006">
    <property type="protein sequence ID" value="PRC20405.1"/>
    <property type="molecule type" value="Genomic_DNA"/>
</dbReference>
<gene>
    <name evidence="1" type="ORF">CQZ99_07065</name>
</gene>
<evidence type="ECO:0000313" key="2">
    <source>
        <dbReference type="Proteomes" id="UP000238045"/>
    </source>
</evidence>
<name>A0A2S9EVL4_9PSED</name>
<evidence type="ECO:0000313" key="1">
    <source>
        <dbReference type="EMBL" id="PRC20405.1"/>
    </source>
</evidence>
<reference evidence="1 2" key="1">
    <citation type="submission" date="2017-09" db="EMBL/GenBank/DDBJ databases">
        <title>Genomic, metabolic, and phenotypic characteristics of bacterial isolates from the natural microbiome of the model nematode Caenorhabditis elegans.</title>
        <authorList>
            <person name="Zimmermann J."/>
            <person name="Obeng N."/>
            <person name="Yang W."/>
            <person name="Obeng O."/>
            <person name="Kissoyan K."/>
            <person name="Pees B."/>
            <person name="Dirksen P."/>
            <person name="Hoppner M."/>
            <person name="Franke A."/>
            <person name="Rosenstiel P."/>
            <person name="Leippe M."/>
            <person name="Dierking K."/>
            <person name="Kaleta C."/>
            <person name="Schulenburg H."/>
        </authorList>
    </citation>
    <scope>NUCLEOTIDE SEQUENCE [LARGE SCALE GENOMIC DNA]</scope>
    <source>
        <strain evidence="1 2">MYb117</strain>
    </source>
</reference>
<comment type="caution">
    <text evidence="1">The sequence shown here is derived from an EMBL/GenBank/DDBJ whole genome shotgun (WGS) entry which is preliminary data.</text>
</comment>
<keyword evidence="2" id="KW-1185">Reference proteome</keyword>
<sequence>AIVYVYLAGGSVLFGKPQANANGEWELQLANDLSPPQTNLSIAECSAAGALVSGWTNVTINITGNGLPPGSAPTLTSPTTVNSQRPLLKGNAAANAIVYVYLAGGSVLFGKPQANANGEWELQLVNDLSSPQTNLSIAEYSAAGALVSGWTNVTMTVSA</sequence>
<dbReference type="InterPro" id="IPR013783">
    <property type="entry name" value="Ig-like_fold"/>
</dbReference>
<proteinExistence type="predicted"/>
<dbReference type="Gene3D" id="2.60.40.10">
    <property type="entry name" value="Immunoglobulins"/>
    <property type="match status" value="1"/>
</dbReference>
<feature type="non-terminal residue" evidence="1">
    <location>
        <position position="1"/>
    </location>
</feature>
<accession>A0A2S9EVL4</accession>
<dbReference type="RefSeq" id="WP_181157251.1">
    <property type="nucleotide sequence ID" value="NZ_PCQL01000006.1"/>
</dbReference>
<dbReference type="AlphaFoldDB" id="A0A2S9EVL4"/>
<dbReference type="Proteomes" id="UP000238045">
    <property type="component" value="Unassembled WGS sequence"/>
</dbReference>